<accession>A0AAD1XA54</accession>
<comment type="caution">
    <text evidence="2">The sequence shown here is derived from an EMBL/GenBank/DDBJ whole genome shotgun (WGS) entry which is preliminary data.</text>
</comment>
<dbReference type="AlphaFoldDB" id="A0AAD1XA54"/>
<feature type="compositionally biased region" description="Acidic residues" evidence="1">
    <location>
        <begin position="298"/>
        <end position="329"/>
    </location>
</feature>
<reference evidence="2" key="1">
    <citation type="submission" date="2023-07" db="EMBL/GenBank/DDBJ databases">
        <authorList>
            <consortium name="AG Swart"/>
            <person name="Singh M."/>
            <person name="Singh A."/>
            <person name="Seah K."/>
            <person name="Emmerich C."/>
        </authorList>
    </citation>
    <scope>NUCLEOTIDE SEQUENCE</scope>
    <source>
        <strain evidence="2">DP1</strain>
    </source>
</reference>
<dbReference type="EMBL" id="CAMPGE010009911">
    <property type="protein sequence ID" value="CAI2368769.1"/>
    <property type="molecule type" value="Genomic_DNA"/>
</dbReference>
<feature type="compositionally biased region" description="Basic and acidic residues" evidence="1">
    <location>
        <begin position="358"/>
        <end position="385"/>
    </location>
</feature>
<feature type="region of interest" description="Disordered" evidence="1">
    <location>
        <begin position="183"/>
        <end position="239"/>
    </location>
</feature>
<proteinExistence type="predicted"/>
<dbReference type="Proteomes" id="UP001295684">
    <property type="component" value="Unassembled WGS sequence"/>
</dbReference>
<name>A0AAD1XA54_EUPCR</name>
<evidence type="ECO:0000313" key="2">
    <source>
        <dbReference type="EMBL" id="CAI2368769.1"/>
    </source>
</evidence>
<sequence length="385" mass="45259">MSYAADHLAWQQRVTQEDSASKRFLFWKTQSGFGSQTDEFFSDWAKRNYMTTNQDNHSKMLKKMNPELWDRFGNQIHLNQKFHPNMTGQYMYTGREAKTPNNMTRKQEYISLQGPVQPKPPAFFDQAYQGKPDWRKKASLSQTRPYSAYNAHDDAQSYMSHQKLKRKQNHQKTLDPSKAMIRSRRLKTRSKKRQDEDEEEWERFNEKVSYKSGVSQRSSKFSNRLHSANRNARPGKYLGLRDRMSNAKAASELTQQNLKDFEERLSSQAGASRRKDKIIFSDKDKQVKDYEENKEGEGDKEEEPLNQEDPDQEGEGDADAEKEEAENEELMSIKSKSEVQTMSKASRKSYVLSLRKQLQKERDERRKLEEQVKEMIESKRATSQE</sequence>
<feature type="compositionally biased region" description="Basic residues" evidence="1">
    <location>
        <begin position="183"/>
        <end position="192"/>
    </location>
</feature>
<feature type="compositionally biased region" description="Basic and acidic residues" evidence="1">
    <location>
        <begin position="277"/>
        <end position="297"/>
    </location>
</feature>
<feature type="compositionally biased region" description="Polar residues" evidence="1">
    <location>
        <begin position="212"/>
        <end position="230"/>
    </location>
</feature>
<protein>
    <submittedName>
        <fullName evidence="2">Uncharacterized protein</fullName>
    </submittedName>
</protein>
<evidence type="ECO:0000313" key="3">
    <source>
        <dbReference type="Proteomes" id="UP001295684"/>
    </source>
</evidence>
<evidence type="ECO:0000256" key="1">
    <source>
        <dbReference type="SAM" id="MobiDB-lite"/>
    </source>
</evidence>
<gene>
    <name evidence="2" type="ORF">ECRASSUSDP1_LOCUS10065</name>
</gene>
<keyword evidence="3" id="KW-1185">Reference proteome</keyword>
<feature type="region of interest" description="Disordered" evidence="1">
    <location>
        <begin position="264"/>
        <end position="385"/>
    </location>
</feature>
<organism evidence="2 3">
    <name type="scientific">Euplotes crassus</name>
    <dbReference type="NCBI Taxonomy" id="5936"/>
    <lineage>
        <taxon>Eukaryota</taxon>
        <taxon>Sar</taxon>
        <taxon>Alveolata</taxon>
        <taxon>Ciliophora</taxon>
        <taxon>Intramacronucleata</taxon>
        <taxon>Spirotrichea</taxon>
        <taxon>Hypotrichia</taxon>
        <taxon>Euplotida</taxon>
        <taxon>Euplotidae</taxon>
        <taxon>Moneuplotes</taxon>
    </lineage>
</organism>